<feature type="region of interest" description="Disordered" evidence="1">
    <location>
        <begin position="166"/>
        <end position="256"/>
    </location>
</feature>
<dbReference type="Proteomes" id="UP000019471">
    <property type="component" value="Unassembled WGS sequence"/>
</dbReference>
<organism evidence="2 3">
    <name type="scientific">Cladophialophora psammophila CBS 110553</name>
    <dbReference type="NCBI Taxonomy" id="1182543"/>
    <lineage>
        <taxon>Eukaryota</taxon>
        <taxon>Fungi</taxon>
        <taxon>Dikarya</taxon>
        <taxon>Ascomycota</taxon>
        <taxon>Pezizomycotina</taxon>
        <taxon>Eurotiomycetes</taxon>
        <taxon>Chaetothyriomycetidae</taxon>
        <taxon>Chaetothyriales</taxon>
        <taxon>Herpotrichiellaceae</taxon>
        <taxon>Cladophialophora</taxon>
    </lineage>
</organism>
<feature type="compositionally biased region" description="Polar residues" evidence="1">
    <location>
        <begin position="195"/>
        <end position="211"/>
    </location>
</feature>
<comment type="caution">
    <text evidence="2">The sequence shown here is derived from an EMBL/GenBank/DDBJ whole genome shotgun (WGS) entry which is preliminary data.</text>
</comment>
<feature type="compositionally biased region" description="Polar residues" evidence="1">
    <location>
        <begin position="309"/>
        <end position="333"/>
    </location>
</feature>
<feature type="compositionally biased region" description="Basic and acidic residues" evidence="1">
    <location>
        <begin position="212"/>
        <end position="222"/>
    </location>
</feature>
<proteinExistence type="predicted"/>
<dbReference type="OrthoDB" id="4356994at2759"/>
<dbReference type="Pfam" id="PF11905">
    <property type="entry name" value="DUF3425"/>
    <property type="match status" value="1"/>
</dbReference>
<name>W9WVK6_9EURO</name>
<feature type="region of interest" description="Disordered" evidence="1">
    <location>
        <begin position="309"/>
        <end position="334"/>
    </location>
</feature>
<reference evidence="2 3" key="1">
    <citation type="submission" date="2013-03" db="EMBL/GenBank/DDBJ databases">
        <title>The Genome Sequence of Cladophialophora psammophila CBS 110553.</title>
        <authorList>
            <consortium name="The Broad Institute Genomics Platform"/>
            <person name="Cuomo C."/>
            <person name="de Hoog S."/>
            <person name="Gorbushina A."/>
            <person name="Walker B."/>
            <person name="Young S.K."/>
            <person name="Zeng Q."/>
            <person name="Gargeya S."/>
            <person name="Fitzgerald M."/>
            <person name="Haas B."/>
            <person name="Abouelleil A."/>
            <person name="Allen A.W."/>
            <person name="Alvarado L."/>
            <person name="Arachchi H.M."/>
            <person name="Berlin A.M."/>
            <person name="Chapman S.B."/>
            <person name="Gainer-Dewar J."/>
            <person name="Goldberg J."/>
            <person name="Griggs A."/>
            <person name="Gujja S."/>
            <person name="Hansen M."/>
            <person name="Howarth C."/>
            <person name="Imamovic A."/>
            <person name="Ireland A."/>
            <person name="Larimer J."/>
            <person name="McCowan C."/>
            <person name="Murphy C."/>
            <person name="Pearson M."/>
            <person name="Poon T.W."/>
            <person name="Priest M."/>
            <person name="Roberts A."/>
            <person name="Saif S."/>
            <person name="Shea T."/>
            <person name="Sisk P."/>
            <person name="Sykes S."/>
            <person name="Wortman J."/>
            <person name="Nusbaum C."/>
            <person name="Birren B."/>
        </authorList>
    </citation>
    <scope>NUCLEOTIDE SEQUENCE [LARGE SCALE GENOMIC DNA]</scope>
    <source>
        <strain evidence="2 3">CBS 110553</strain>
    </source>
</reference>
<dbReference type="HOGENOM" id="CLU_496954_0_0_1"/>
<feature type="region of interest" description="Disordered" evidence="1">
    <location>
        <begin position="1"/>
        <end position="31"/>
    </location>
</feature>
<sequence length="548" mass="60548">MDRRQLQSLLPSSSGSNNTNLSAGSSRSGRAERLARNKITRAGVQCTFDPSLDGRRAGHREDREALAVQNRLLTALFQVVRFRSTAQVEAVIKCIREVDPTHDIFATIQDCLQQLDEGEPAASGGVDGLQSDFQLQLLATSSTEESEKDDSDVVCLDRDTYGQEAAYEISTPPSHGDGKDENPPNSRPNGRICPTCNQPSPASTDTLSPSESAHEHPGHSVADEQNAQGTDFRSGRAHHACGATPPNTTTSSSRWQSNIGDLQQNRRGWHFTLCAPGTHSAHPTEAAAVNQVEERAQQTHSSYQLVAQHAAQGTSPSTTSAEGPNTRGASHSHGSPLYGIQTLIMKEKTPLSDIITGFMDNAQALLSYGVSPSSVLGSDVIDVDLFFRDRTREDEFTVCSWACEVWRSFHDWDVYVRLAQILAYTTVMRWMLVPTAQSYAAIPAILRPRPIQYLVPHHIALDFLPLPPLREALIKNLRDWMTALPAAPLSVNWVRGIDTAVVWDDQRRRRRLSQEFVQHVTNYQNWSVGESILDTFPEVEGLIRLDRK</sequence>
<dbReference type="AlphaFoldDB" id="W9WVK6"/>
<dbReference type="eggNOG" id="ENOG502RVAV">
    <property type="taxonomic scope" value="Eukaryota"/>
</dbReference>
<dbReference type="InterPro" id="IPR021833">
    <property type="entry name" value="DUF3425"/>
</dbReference>
<evidence type="ECO:0000313" key="3">
    <source>
        <dbReference type="Proteomes" id="UP000019471"/>
    </source>
</evidence>
<dbReference type="EMBL" id="AMGX01000006">
    <property type="protein sequence ID" value="EXJ72232.1"/>
    <property type="molecule type" value="Genomic_DNA"/>
</dbReference>
<feature type="compositionally biased region" description="Polar residues" evidence="1">
    <location>
        <begin position="245"/>
        <end position="256"/>
    </location>
</feature>
<accession>W9WVK6</accession>
<dbReference type="RefSeq" id="XP_007743530.1">
    <property type="nucleotide sequence ID" value="XM_007745340.1"/>
</dbReference>
<evidence type="ECO:0000256" key="1">
    <source>
        <dbReference type="SAM" id="MobiDB-lite"/>
    </source>
</evidence>
<protein>
    <submittedName>
        <fullName evidence="2">Uncharacterized protein</fullName>
    </submittedName>
</protein>
<dbReference type="GeneID" id="19189457"/>
<dbReference type="PANTHER" id="PTHR37012">
    <property type="entry name" value="B-ZIP TRANSCRIPTION FACTOR (EUROFUNG)-RELATED"/>
    <property type="match status" value="1"/>
</dbReference>
<evidence type="ECO:0000313" key="2">
    <source>
        <dbReference type="EMBL" id="EXJ72232.1"/>
    </source>
</evidence>
<feature type="compositionally biased region" description="Low complexity" evidence="1">
    <location>
        <begin position="8"/>
        <end position="28"/>
    </location>
</feature>
<dbReference type="PANTHER" id="PTHR37012:SF2">
    <property type="entry name" value="BZIP DOMAIN-CONTAINING PROTEIN-RELATED"/>
    <property type="match status" value="1"/>
</dbReference>
<dbReference type="STRING" id="1182543.W9WVK6"/>
<keyword evidence="3" id="KW-1185">Reference proteome</keyword>
<gene>
    <name evidence="2" type="ORF">A1O5_04736</name>
</gene>